<dbReference type="PANTHER" id="PTHR14136">
    <property type="entry name" value="BTB_POZ DOMAIN-CONTAINING PROTEIN KCTD9"/>
    <property type="match status" value="1"/>
</dbReference>
<dbReference type="SUPFAM" id="SSF141571">
    <property type="entry name" value="Pentapeptide repeat-like"/>
    <property type="match status" value="1"/>
</dbReference>
<dbReference type="AlphaFoldDB" id="R7V862"/>
<dbReference type="InterPro" id="IPR001646">
    <property type="entry name" value="5peptide_repeat"/>
</dbReference>
<dbReference type="OrthoDB" id="10669358at2759"/>
<evidence type="ECO:0000256" key="1">
    <source>
        <dbReference type="SAM" id="MobiDB-lite"/>
    </source>
</evidence>
<proteinExistence type="predicted"/>
<dbReference type="Pfam" id="PF00805">
    <property type="entry name" value="Pentapeptide"/>
    <property type="match status" value="1"/>
</dbReference>
<feature type="region of interest" description="Disordered" evidence="1">
    <location>
        <begin position="145"/>
        <end position="164"/>
    </location>
</feature>
<dbReference type="Proteomes" id="UP000014760">
    <property type="component" value="Unassembled WGS sequence"/>
</dbReference>
<name>R7V862_CAPTE</name>
<evidence type="ECO:0000313" key="4">
    <source>
        <dbReference type="Proteomes" id="UP000014760"/>
    </source>
</evidence>
<sequence length="651" mass="71867">MGNKMTRSKSMSDADGMQPKTKKKDKTKGKAKEGGKNGKGPAEPVNPADIVTSCPDLGGAIPYKNKDETDLNITLYRSYGAMPDSMGDLRDAEPEIKIYRRSTAGLPPGKTMSLPRSFGRKRVTSAPVNGISRYPELKMRKSTDFDFDSPDSGRTSASGSVSSLHGSKVPVMPSDFPSTVIIKKKLAQFEQAFVRSMVNNFTHLSQPLQLSSLSVAVQNSRSAAVVSLFDYLDTQQVPLDLSSDLGLSRDYTLTIPTALFHGIMHVRRDKVDDMDLWLSLAKDIVTCVAMESAAELARMFEYQIAVIGEEASIRVLAEHASLCVIGFMRSEHCHLDRNTVILGAVRGVAIQGDGSSALLSVILGSRELKWYVDEVFKKPALRKEMFLFSDDLEVDDEHPPWQLLTSDSCKPMLYGYRGLMLNWDFVKGVYVLNTKDEKAFDEEMMYRYDDFARLYCPYRRLIGLNVMIDYCRQRSAGLTEMSLSQFVRNAAGPALYGRDEVQPVYRPLGTPSDSINFQKANLDNSDLARIPLSWAILSGGSMRGCRLHGAQLDGTNLTKTTTSGADLSYTDLSRAKLKADTLKDVTVCHVTMTKPAGTEVESSRTLVSDRHGNVSQVDTESFTGWFLGHVVGTSDHVPKDPCGLRNHPVNV</sequence>
<organism evidence="2">
    <name type="scientific">Capitella teleta</name>
    <name type="common">Polychaete worm</name>
    <dbReference type="NCBI Taxonomy" id="283909"/>
    <lineage>
        <taxon>Eukaryota</taxon>
        <taxon>Metazoa</taxon>
        <taxon>Spiralia</taxon>
        <taxon>Lophotrochozoa</taxon>
        <taxon>Annelida</taxon>
        <taxon>Polychaeta</taxon>
        <taxon>Sedentaria</taxon>
        <taxon>Scolecida</taxon>
        <taxon>Capitellidae</taxon>
        <taxon>Capitella</taxon>
    </lineage>
</organism>
<dbReference type="HOGENOM" id="CLU_421057_0_0_1"/>
<feature type="region of interest" description="Disordered" evidence="1">
    <location>
        <begin position="1"/>
        <end position="51"/>
    </location>
</feature>
<dbReference type="PANTHER" id="PTHR14136:SF17">
    <property type="entry name" value="BTB_POZ DOMAIN-CONTAINING PROTEIN KCTD9"/>
    <property type="match status" value="1"/>
</dbReference>
<dbReference type="InterPro" id="IPR051082">
    <property type="entry name" value="Pentapeptide-BTB/POZ_domain"/>
</dbReference>
<gene>
    <name evidence="2" type="ORF">CAPTEDRAFT_216764</name>
</gene>
<evidence type="ECO:0000313" key="2">
    <source>
        <dbReference type="EMBL" id="ELU11960.1"/>
    </source>
</evidence>
<dbReference type="Gene3D" id="2.160.20.80">
    <property type="entry name" value="E3 ubiquitin-protein ligase SopA"/>
    <property type="match status" value="1"/>
</dbReference>
<reference evidence="4" key="1">
    <citation type="submission" date="2012-12" db="EMBL/GenBank/DDBJ databases">
        <authorList>
            <person name="Hellsten U."/>
            <person name="Grimwood J."/>
            <person name="Chapman J.A."/>
            <person name="Shapiro H."/>
            <person name="Aerts A."/>
            <person name="Otillar R.P."/>
            <person name="Terry A.Y."/>
            <person name="Boore J.L."/>
            <person name="Simakov O."/>
            <person name="Marletaz F."/>
            <person name="Cho S.-J."/>
            <person name="Edsinger-Gonzales E."/>
            <person name="Havlak P."/>
            <person name="Kuo D.-H."/>
            <person name="Larsson T."/>
            <person name="Lv J."/>
            <person name="Arendt D."/>
            <person name="Savage R."/>
            <person name="Osoegawa K."/>
            <person name="de Jong P."/>
            <person name="Lindberg D.R."/>
            <person name="Seaver E.C."/>
            <person name="Weisblat D.A."/>
            <person name="Putnam N.H."/>
            <person name="Grigoriev I.V."/>
            <person name="Rokhsar D.S."/>
        </authorList>
    </citation>
    <scope>NUCLEOTIDE SEQUENCE</scope>
    <source>
        <strain evidence="4">I ESC-2004</strain>
    </source>
</reference>
<evidence type="ECO:0000313" key="3">
    <source>
        <dbReference type="EnsemblMetazoa" id="CapteP216764"/>
    </source>
</evidence>
<reference evidence="2 4" key="2">
    <citation type="journal article" date="2013" name="Nature">
        <title>Insights into bilaterian evolution from three spiralian genomes.</title>
        <authorList>
            <person name="Simakov O."/>
            <person name="Marletaz F."/>
            <person name="Cho S.J."/>
            <person name="Edsinger-Gonzales E."/>
            <person name="Havlak P."/>
            <person name="Hellsten U."/>
            <person name="Kuo D.H."/>
            <person name="Larsson T."/>
            <person name="Lv J."/>
            <person name="Arendt D."/>
            <person name="Savage R."/>
            <person name="Osoegawa K."/>
            <person name="de Jong P."/>
            <person name="Grimwood J."/>
            <person name="Chapman J.A."/>
            <person name="Shapiro H."/>
            <person name="Aerts A."/>
            <person name="Otillar R.P."/>
            <person name="Terry A.Y."/>
            <person name="Boore J.L."/>
            <person name="Grigoriev I.V."/>
            <person name="Lindberg D.R."/>
            <person name="Seaver E.C."/>
            <person name="Weisblat D.A."/>
            <person name="Putnam N.H."/>
            <person name="Rokhsar D.S."/>
        </authorList>
    </citation>
    <scope>NUCLEOTIDE SEQUENCE</scope>
    <source>
        <strain evidence="2 4">I ESC-2004</strain>
    </source>
</reference>
<dbReference type="EMBL" id="KB296270">
    <property type="protein sequence ID" value="ELU11960.1"/>
    <property type="molecule type" value="Genomic_DNA"/>
</dbReference>
<dbReference type="EnsemblMetazoa" id="CapteT216764">
    <property type="protein sequence ID" value="CapteP216764"/>
    <property type="gene ID" value="CapteG216764"/>
</dbReference>
<protein>
    <submittedName>
        <fullName evidence="2 3">Uncharacterized protein</fullName>
    </submittedName>
</protein>
<dbReference type="EMBL" id="AMQN01005546">
    <property type="status" value="NOT_ANNOTATED_CDS"/>
    <property type="molecule type" value="Genomic_DNA"/>
</dbReference>
<reference evidence="3" key="3">
    <citation type="submission" date="2015-06" db="UniProtKB">
        <authorList>
            <consortium name="EnsemblMetazoa"/>
        </authorList>
    </citation>
    <scope>IDENTIFICATION</scope>
</reference>
<accession>R7V862</accession>
<keyword evidence="4" id="KW-1185">Reference proteome</keyword>
<feature type="compositionally biased region" description="Low complexity" evidence="1">
    <location>
        <begin position="152"/>
        <end position="164"/>
    </location>
</feature>